<evidence type="ECO:0008006" key="3">
    <source>
        <dbReference type="Google" id="ProtNLM"/>
    </source>
</evidence>
<dbReference type="Gene3D" id="2.60.40.10">
    <property type="entry name" value="Immunoglobulins"/>
    <property type="match status" value="1"/>
</dbReference>
<dbReference type="PANTHER" id="PTHR42754:SF1">
    <property type="entry name" value="LIPOPROTEIN"/>
    <property type="match status" value="1"/>
</dbReference>
<dbReference type="InterPro" id="IPR013783">
    <property type="entry name" value="Ig-like_fold"/>
</dbReference>
<dbReference type="PATRIC" id="fig|700598.3.peg.57"/>
<sequence>MRPKFYSSSFILLLFVLVYSCKKNDTPAPIPNMHVSRTNVEIGSDVNYTDTIVIYSNVDWKIDLSAGASAWLSVDPVKKGTGDSTVVTIKVTAATTTSSQTGTLTITPAASAAQPIQVNISRKIYSLVWQKCYGGSADDYCYETALLPSGSFITTGYSVSVDGDALGNAGVFMGWTLRAGSDGNKTWQKQMGGYGSVYQSVVASSDGGSVNAGYAMVANGPDDFSIVKFDANGNIVWNKTYGGSNDDLAYKIIATADGGYLVSGETESNDGDVKSNHGGWDIWVIRLDANGNLIWEKTFGGAGNEYWAKIAACTDGGYVLLSTTESNNTGDVQSNHGQNDFLVVKIDASGNKLWSKTYGGASFEYTSSVIGDADGGCILLGYTTSTNGDVMGKQGIDMDAWVVKLTKDGQIGWQAALGGSGSDAGFSLARLPDGHIAIAGNSDSKDRGITGNHGKLDVWVLVLDTTGKVVWQKLFGSSDGDGNSDIAVMADGSLLVTNTVFGSDGDVTGSHGGIDTWIFKLK</sequence>
<gene>
    <name evidence="1" type="ordered locus">Niako_0057</name>
</gene>
<dbReference type="RefSeq" id="WP_014216373.1">
    <property type="nucleotide sequence ID" value="NC_016609.1"/>
</dbReference>
<reference evidence="1 2" key="1">
    <citation type="submission" date="2011-12" db="EMBL/GenBank/DDBJ databases">
        <title>The complete genome of Niastella koreensis GR20-10.</title>
        <authorList>
            <consortium name="US DOE Joint Genome Institute (JGI-PGF)"/>
            <person name="Lucas S."/>
            <person name="Han J."/>
            <person name="Lapidus A."/>
            <person name="Bruce D."/>
            <person name="Goodwin L."/>
            <person name="Pitluck S."/>
            <person name="Peters L."/>
            <person name="Kyrpides N."/>
            <person name="Mavromatis K."/>
            <person name="Ivanova N."/>
            <person name="Mikhailova N."/>
            <person name="Davenport K."/>
            <person name="Saunders E."/>
            <person name="Detter J.C."/>
            <person name="Tapia R."/>
            <person name="Han C."/>
            <person name="Land M."/>
            <person name="Hauser L."/>
            <person name="Markowitz V."/>
            <person name="Cheng J.-F."/>
            <person name="Hugenholtz P."/>
            <person name="Woyke T."/>
            <person name="Wu D."/>
            <person name="Tindall B."/>
            <person name="Pomrenke H."/>
            <person name="Brambilla E."/>
            <person name="Klenk H.-P."/>
            <person name="Eisen J.A."/>
        </authorList>
    </citation>
    <scope>NUCLEOTIDE SEQUENCE [LARGE SCALE GENOMIC DNA]</scope>
    <source>
        <strain evidence="2">DSM 17620 / KACC 11465 / NBRC 106392 / GR20-10</strain>
    </source>
</reference>
<protein>
    <recommendedName>
        <fullName evidence="3">BACON domain-containing protein</fullName>
    </recommendedName>
</protein>
<dbReference type="PANTHER" id="PTHR42754">
    <property type="entry name" value="ENDOGLUCANASE"/>
    <property type="match status" value="1"/>
</dbReference>
<organism evidence="1 2">
    <name type="scientific">Niastella koreensis (strain DSM 17620 / KACC 11465 / NBRC 106392 / GR20-10)</name>
    <dbReference type="NCBI Taxonomy" id="700598"/>
    <lineage>
        <taxon>Bacteria</taxon>
        <taxon>Pseudomonadati</taxon>
        <taxon>Bacteroidota</taxon>
        <taxon>Chitinophagia</taxon>
        <taxon>Chitinophagales</taxon>
        <taxon>Chitinophagaceae</taxon>
        <taxon>Niastella</taxon>
    </lineage>
</organism>
<dbReference type="OrthoDB" id="9811934at2"/>
<name>G8TIW5_NIAKG</name>
<dbReference type="SUPFAM" id="SSF50998">
    <property type="entry name" value="Quinoprotein alcohol dehydrogenase-like"/>
    <property type="match status" value="1"/>
</dbReference>
<evidence type="ECO:0000313" key="1">
    <source>
        <dbReference type="EMBL" id="AEV96459.1"/>
    </source>
</evidence>
<dbReference type="InterPro" id="IPR011047">
    <property type="entry name" value="Quinoprotein_ADH-like_sf"/>
</dbReference>
<dbReference type="STRING" id="700598.Niako_0057"/>
<dbReference type="eggNOG" id="COG3291">
    <property type="taxonomic scope" value="Bacteria"/>
</dbReference>
<dbReference type="PROSITE" id="PS51257">
    <property type="entry name" value="PROKAR_LIPOPROTEIN"/>
    <property type="match status" value="1"/>
</dbReference>
<accession>G8TIW5</accession>
<evidence type="ECO:0000313" key="2">
    <source>
        <dbReference type="Proteomes" id="UP000005438"/>
    </source>
</evidence>
<dbReference type="Proteomes" id="UP000005438">
    <property type="component" value="Chromosome"/>
</dbReference>
<dbReference type="KEGG" id="nko:Niako_0057"/>
<dbReference type="EMBL" id="CP003178">
    <property type="protein sequence ID" value="AEV96459.1"/>
    <property type="molecule type" value="Genomic_DNA"/>
</dbReference>
<dbReference type="HOGENOM" id="CLU_555216_0_0_10"/>
<dbReference type="AlphaFoldDB" id="G8TIW5"/>
<proteinExistence type="predicted"/>